<sequence>MHEALLFSPSGDEAVICRLCPRHCRIESGDRGFCGVRENISGTLYANSYGKLTAAGLDPVEKKPLYHYLPGTQTFSVSSYGCNFTCRHCQNYTLSQVRDMFASAVPPEDLIAEVQKTPAKSISFTYNEPTLSFEYALDVLRLAKPAGLGSAFITNGYMSEEALRELAPYLGAIRIDLKAFTDEFYRTVCGAHLAPVLDTILRAKELGLHLELVTLIIPGYNDSPEEIDAMLSWETEHLGTLTPHHFTRFSPMYRMENARPTPKETLDRIFVQAKEHGIAYPYIGNIMHAAGSETRCPACGERLLIRTGYVTKMPGISAGKCKNCGRPFDGIWYDQGRYLSKKNYANAG</sequence>
<dbReference type="RefSeq" id="WP_268923854.1">
    <property type="nucleotide sequence ID" value="NZ_JAPTGB010000001.1"/>
</dbReference>
<dbReference type="InterPro" id="IPR006638">
    <property type="entry name" value="Elp3/MiaA/NifB-like_rSAM"/>
</dbReference>
<keyword evidence="9" id="KW-1185">Reference proteome</keyword>
<dbReference type="Gene3D" id="3.20.20.70">
    <property type="entry name" value="Aldolase class I"/>
    <property type="match status" value="1"/>
</dbReference>
<keyword evidence="4" id="KW-0479">Metal-binding</keyword>
<gene>
    <name evidence="8" type="primary">amrS</name>
    <name evidence="8" type="ORF">O0S10_00135</name>
</gene>
<evidence type="ECO:0000313" key="9">
    <source>
        <dbReference type="Proteomes" id="UP001141422"/>
    </source>
</evidence>
<organism evidence="8 9">
    <name type="scientific">Methanocorpusculum petauri</name>
    <dbReference type="NCBI Taxonomy" id="3002863"/>
    <lineage>
        <taxon>Archaea</taxon>
        <taxon>Methanobacteriati</taxon>
        <taxon>Methanobacteriota</taxon>
        <taxon>Stenosarchaea group</taxon>
        <taxon>Methanomicrobia</taxon>
        <taxon>Methanomicrobiales</taxon>
        <taxon>Methanocorpusculaceae</taxon>
        <taxon>Methanocorpusculum</taxon>
    </lineage>
</organism>
<keyword evidence="2" id="KW-0004">4Fe-4S</keyword>
<dbReference type="InterPro" id="IPR058240">
    <property type="entry name" value="rSAM_sf"/>
</dbReference>
<dbReference type="InterPro" id="IPR013785">
    <property type="entry name" value="Aldolase_TIM"/>
</dbReference>
<dbReference type="NCBIfam" id="TIGR04337">
    <property type="entry name" value="AmmeMemoSam_rS"/>
    <property type="match status" value="1"/>
</dbReference>
<dbReference type="PANTHER" id="PTHR30352">
    <property type="entry name" value="PYRUVATE FORMATE-LYASE-ACTIVATING ENZYME"/>
    <property type="match status" value="1"/>
</dbReference>
<accession>A0ABT4ID05</accession>
<dbReference type="EMBL" id="JAPTGB010000001">
    <property type="protein sequence ID" value="MCZ0859631.1"/>
    <property type="molecule type" value="Genomic_DNA"/>
</dbReference>
<dbReference type="PROSITE" id="PS51918">
    <property type="entry name" value="RADICAL_SAM"/>
    <property type="match status" value="1"/>
</dbReference>
<reference evidence="8" key="1">
    <citation type="submission" date="2022-12" db="EMBL/GenBank/DDBJ databases">
        <title>Isolation and characterisation of novel Methanocorpusculum spp. from native Australian herbivores indicates the genus is ancestrally host-associated.</title>
        <authorList>
            <person name="Volmer J.G."/>
            <person name="Soo R.M."/>
            <person name="Evans P.N."/>
            <person name="Hoedt E.C."/>
            <person name="Astorga Alsina A.L."/>
            <person name="Woodcroft B.J."/>
            <person name="Tyson G.W."/>
            <person name="Hugenholtz P."/>
            <person name="Morrison M."/>
        </authorList>
    </citation>
    <scope>NUCLEOTIDE SEQUENCE</scope>
    <source>
        <strain evidence="8">MG</strain>
    </source>
</reference>
<dbReference type="SFLD" id="SFLDS00029">
    <property type="entry name" value="Radical_SAM"/>
    <property type="match status" value="1"/>
</dbReference>
<dbReference type="Pfam" id="PF04055">
    <property type="entry name" value="Radical_SAM"/>
    <property type="match status" value="1"/>
</dbReference>
<evidence type="ECO:0000256" key="3">
    <source>
        <dbReference type="ARBA" id="ARBA00022691"/>
    </source>
</evidence>
<comment type="caution">
    <text evidence="8">The sequence shown here is derived from an EMBL/GenBank/DDBJ whole genome shotgun (WGS) entry which is preliminary data.</text>
</comment>
<dbReference type="InterPro" id="IPR016431">
    <property type="entry name" value="Pyrv-formate_lyase-activ_prd"/>
</dbReference>
<dbReference type="PANTHER" id="PTHR30352:SF5">
    <property type="entry name" value="PYRUVATE FORMATE-LYASE 1-ACTIVATING ENZYME"/>
    <property type="match status" value="1"/>
</dbReference>
<dbReference type="SUPFAM" id="SSF102114">
    <property type="entry name" value="Radical SAM enzymes"/>
    <property type="match status" value="1"/>
</dbReference>
<evidence type="ECO:0000313" key="8">
    <source>
        <dbReference type="EMBL" id="MCZ0859631.1"/>
    </source>
</evidence>
<feature type="domain" description="Radical SAM core" evidence="7">
    <location>
        <begin position="68"/>
        <end position="279"/>
    </location>
</feature>
<name>A0ABT4ID05_9EURY</name>
<keyword evidence="3" id="KW-0949">S-adenosyl-L-methionine</keyword>
<dbReference type="SMART" id="SM00729">
    <property type="entry name" value="Elp3"/>
    <property type="match status" value="1"/>
</dbReference>
<keyword evidence="6" id="KW-0411">Iron-sulfur</keyword>
<dbReference type="InterPro" id="IPR027596">
    <property type="entry name" value="AmmeMemoSam_rS"/>
</dbReference>
<dbReference type="Proteomes" id="UP001141422">
    <property type="component" value="Unassembled WGS sequence"/>
</dbReference>
<keyword evidence="5" id="KW-0408">Iron</keyword>
<dbReference type="PIRSF" id="PIRSF004869">
    <property type="entry name" value="PflX_prd"/>
    <property type="match status" value="1"/>
</dbReference>
<evidence type="ECO:0000256" key="5">
    <source>
        <dbReference type="ARBA" id="ARBA00023004"/>
    </source>
</evidence>
<evidence type="ECO:0000256" key="6">
    <source>
        <dbReference type="ARBA" id="ARBA00023014"/>
    </source>
</evidence>
<dbReference type="InterPro" id="IPR034457">
    <property type="entry name" value="Organic_radical-activating"/>
</dbReference>
<dbReference type="SFLD" id="SFLDG01101">
    <property type="entry name" value="Uncharacterised_Radical_SAM_Su"/>
    <property type="match status" value="1"/>
</dbReference>
<evidence type="ECO:0000256" key="4">
    <source>
        <dbReference type="ARBA" id="ARBA00022723"/>
    </source>
</evidence>
<dbReference type="CDD" id="cd01335">
    <property type="entry name" value="Radical_SAM"/>
    <property type="match status" value="1"/>
</dbReference>
<comment type="cofactor">
    <cofactor evidence="1">
        <name>[4Fe-4S] cluster</name>
        <dbReference type="ChEBI" id="CHEBI:49883"/>
    </cofactor>
</comment>
<evidence type="ECO:0000256" key="2">
    <source>
        <dbReference type="ARBA" id="ARBA00022485"/>
    </source>
</evidence>
<evidence type="ECO:0000259" key="7">
    <source>
        <dbReference type="PROSITE" id="PS51918"/>
    </source>
</evidence>
<protein>
    <submittedName>
        <fullName evidence="8">AmmeMemoRadiSam system radical SAM enzyme</fullName>
    </submittedName>
</protein>
<dbReference type="InterPro" id="IPR007197">
    <property type="entry name" value="rSAM"/>
</dbReference>
<evidence type="ECO:0000256" key="1">
    <source>
        <dbReference type="ARBA" id="ARBA00001966"/>
    </source>
</evidence>
<proteinExistence type="predicted"/>